<dbReference type="InterPro" id="IPR036868">
    <property type="entry name" value="TusA-like_sf"/>
</dbReference>
<feature type="compositionally biased region" description="Basic and acidic residues" evidence="1">
    <location>
        <begin position="12"/>
        <end position="23"/>
    </location>
</feature>
<dbReference type="EMBL" id="JBHSNG010000011">
    <property type="protein sequence ID" value="MFC5581812.1"/>
    <property type="molecule type" value="Genomic_DNA"/>
</dbReference>
<evidence type="ECO:0000313" key="3">
    <source>
        <dbReference type="EMBL" id="MFC5581812.1"/>
    </source>
</evidence>
<feature type="domain" description="DUF2249" evidence="2">
    <location>
        <begin position="22"/>
        <end position="86"/>
    </location>
</feature>
<proteinExistence type="predicted"/>
<dbReference type="SUPFAM" id="SSF64307">
    <property type="entry name" value="SirA-like"/>
    <property type="match status" value="1"/>
</dbReference>
<dbReference type="Pfam" id="PF10006">
    <property type="entry name" value="DUF2249"/>
    <property type="match status" value="1"/>
</dbReference>
<comment type="caution">
    <text evidence="3">The sequence shown here is derived from an EMBL/GenBank/DDBJ whole genome shotgun (WGS) entry which is preliminary data.</text>
</comment>
<organism evidence="3 4">
    <name type="scientific">Rhodanobacter terrae</name>
    <dbReference type="NCBI Taxonomy" id="418647"/>
    <lineage>
        <taxon>Bacteria</taxon>
        <taxon>Pseudomonadati</taxon>
        <taxon>Pseudomonadota</taxon>
        <taxon>Gammaproteobacteria</taxon>
        <taxon>Lysobacterales</taxon>
        <taxon>Rhodanobacteraceae</taxon>
        <taxon>Rhodanobacter</taxon>
    </lineage>
</organism>
<evidence type="ECO:0000259" key="2">
    <source>
        <dbReference type="Pfam" id="PF10006"/>
    </source>
</evidence>
<dbReference type="RefSeq" id="WP_377327304.1">
    <property type="nucleotide sequence ID" value="NZ_JBHSNG010000011.1"/>
</dbReference>
<dbReference type="Proteomes" id="UP001596111">
    <property type="component" value="Unassembled WGS sequence"/>
</dbReference>
<name>A0ABW0SY77_9GAMM</name>
<keyword evidence="4" id="KW-1185">Reference proteome</keyword>
<accession>A0ABW0SY77</accession>
<evidence type="ECO:0000256" key="1">
    <source>
        <dbReference type="SAM" id="MobiDB-lite"/>
    </source>
</evidence>
<dbReference type="InterPro" id="IPR018720">
    <property type="entry name" value="DUF2249"/>
</dbReference>
<sequence>MHASRSSGAAIAEDRIGPAEHDLRGLPCPLPLERAVELADALAPDQAVCVLTPQRPLPLLDLLVARGLRVTTSLLDDGSARVLIHRPVPHGQTCA</sequence>
<protein>
    <submittedName>
        <fullName evidence="3">DUF2249 domain-containing protein</fullName>
    </submittedName>
</protein>
<gene>
    <name evidence="3" type="ORF">ACFPPB_11885</name>
</gene>
<feature type="region of interest" description="Disordered" evidence="1">
    <location>
        <begin position="1"/>
        <end position="23"/>
    </location>
</feature>
<reference evidence="4" key="1">
    <citation type="journal article" date="2019" name="Int. J. Syst. Evol. Microbiol.">
        <title>The Global Catalogue of Microorganisms (GCM) 10K type strain sequencing project: providing services to taxonomists for standard genome sequencing and annotation.</title>
        <authorList>
            <consortium name="The Broad Institute Genomics Platform"/>
            <consortium name="The Broad Institute Genome Sequencing Center for Infectious Disease"/>
            <person name="Wu L."/>
            <person name="Ma J."/>
        </authorList>
    </citation>
    <scope>NUCLEOTIDE SEQUENCE [LARGE SCALE GENOMIC DNA]</scope>
    <source>
        <strain evidence="4">CGMCC 1.13587</strain>
    </source>
</reference>
<evidence type="ECO:0000313" key="4">
    <source>
        <dbReference type="Proteomes" id="UP001596111"/>
    </source>
</evidence>